<evidence type="ECO:0000256" key="1">
    <source>
        <dbReference type="ARBA" id="ARBA00010529"/>
    </source>
</evidence>
<evidence type="ECO:0000256" key="3">
    <source>
        <dbReference type="ARBA" id="ARBA00023125"/>
    </source>
</evidence>
<dbReference type="Gene3D" id="4.10.520.10">
    <property type="entry name" value="IHF-like DNA-binding proteins"/>
    <property type="match status" value="1"/>
</dbReference>
<evidence type="ECO:0000256" key="4">
    <source>
        <dbReference type="RuleBase" id="RU003939"/>
    </source>
</evidence>
<dbReference type="SMART" id="SM00411">
    <property type="entry name" value="BHL"/>
    <property type="match status" value="1"/>
</dbReference>
<protein>
    <submittedName>
        <fullName evidence="5">HU family DNA-binding protein</fullName>
    </submittedName>
</protein>
<sequence length="93" mass="10191">MNKNDLIKVMSQKMEDNKNVAEKALAAFMDVIKDEMIKGNKIHLVGFGTFEVTERAEHMGRNPKTGESLLIEASKAPKFKAASALKKAVNGGE</sequence>
<dbReference type="GO" id="GO:0003677">
    <property type="term" value="F:DNA binding"/>
    <property type="evidence" value="ECO:0007669"/>
    <property type="project" value="UniProtKB-KW"/>
</dbReference>
<evidence type="ECO:0000313" key="6">
    <source>
        <dbReference type="Proteomes" id="UP000283975"/>
    </source>
</evidence>
<dbReference type="InterPro" id="IPR010992">
    <property type="entry name" value="IHF-like_DNA-bd_dom_sf"/>
</dbReference>
<name>A0A414ASY6_9FIRM</name>
<comment type="similarity">
    <text evidence="1 4">Belongs to the bacterial histone-like protein family.</text>
</comment>
<dbReference type="PANTHER" id="PTHR33175">
    <property type="entry name" value="DNA-BINDING PROTEIN HU"/>
    <property type="match status" value="1"/>
</dbReference>
<dbReference type="PANTHER" id="PTHR33175:SF3">
    <property type="entry name" value="DNA-BINDING PROTEIN HU-BETA"/>
    <property type="match status" value="1"/>
</dbReference>
<evidence type="ECO:0000256" key="2">
    <source>
        <dbReference type="ARBA" id="ARBA00023067"/>
    </source>
</evidence>
<organism evidence="5 6">
    <name type="scientific">Enterocloster bolteae</name>
    <dbReference type="NCBI Taxonomy" id="208479"/>
    <lineage>
        <taxon>Bacteria</taxon>
        <taxon>Bacillati</taxon>
        <taxon>Bacillota</taxon>
        <taxon>Clostridia</taxon>
        <taxon>Lachnospirales</taxon>
        <taxon>Lachnospiraceae</taxon>
        <taxon>Enterocloster</taxon>
    </lineage>
</organism>
<dbReference type="SUPFAM" id="SSF47729">
    <property type="entry name" value="IHF-like DNA-binding proteins"/>
    <property type="match status" value="1"/>
</dbReference>
<accession>A0A414ASY6</accession>
<dbReference type="InterPro" id="IPR000119">
    <property type="entry name" value="Hist_DNA-bd"/>
</dbReference>
<dbReference type="GO" id="GO:0030261">
    <property type="term" value="P:chromosome condensation"/>
    <property type="evidence" value="ECO:0007669"/>
    <property type="project" value="UniProtKB-KW"/>
</dbReference>
<proteinExistence type="inferred from homology"/>
<dbReference type="RefSeq" id="WP_002572415.1">
    <property type="nucleotide sequence ID" value="NZ_CBCSIM010000025.1"/>
</dbReference>
<reference evidence="5 6" key="1">
    <citation type="submission" date="2018-08" db="EMBL/GenBank/DDBJ databases">
        <title>A genome reference for cultivated species of the human gut microbiota.</title>
        <authorList>
            <person name="Zou Y."/>
            <person name="Xue W."/>
            <person name="Luo G."/>
        </authorList>
    </citation>
    <scope>NUCLEOTIDE SEQUENCE [LARGE SCALE GENOMIC DNA]</scope>
    <source>
        <strain evidence="5 6">AM35-14</strain>
    </source>
</reference>
<dbReference type="Proteomes" id="UP000283975">
    <property type="component" value="Unassembled WGS sequence"/>
</dbReference>
<evidence type="ECO:0000313" key="5">
    <source>
        <dbReference type="EMBL" id="RHC54611.1"/>
    </source>
</evidence>
<dbReference type="CDD" id="cd13831">
    <property type="entry name" value="HU"/>
    <property type="match status" value="1"/>
</dbReference>
<dbReference type="PRINTS" id="PR01727">
    <property type="entry name" value="DNABINDINGHU"/>
</dbReference>
<dbReference type="EMBL" id="QSHZ01000020">
    <property type="protein sequence ID" value="RHC54611.1"/>
    <property type="molecule type" value="Genomic_DNA"/>
</dbReference>
<comment type="caution">
    <text evidence="5">The sequence shown here is derived from an EMBL/GenBank/DDBJ whole genome shotgun (WGS) entry which is preliminary data.</text>
</comment>
<gene>
    <name evidence="5" type="ORF">DW839_18060</name>
</gene>
<dbReference type="Pfam" id="PF00216">
    <property type="entry name" value="Bac_DNA_binding"/>
    <property type="match status" value="1"/>
</dbReference>
<dbReference type="AlphaFoldDB" id="A0A414ASY6"/>
<keyword evidence="3 5" id="KW-0238">DNA-binding</keyword>
<keyword evidence="2" id="KW-0226">DNA condensation</keyword>
<dbReference type="GO" id="GO:0030527">
    <property type="term" value="F:structural constituent of chromatin"/>
    <property type="evidence" value="ECO:0007669"/>
    <property type="project" value="InterPro"/>
</dbReference>